<evidence type="ECO:0000256" key="1">
    <source>
        <dbReference type="ARBA" id="ARBA00003420"/>
    </source>
</evidence>
<accession>A0A9P9WTC5</accession>
<gene>
    <name evidence="11" type="ORF">JX265_002944</name>
</gene>
<dbReference type="OrthoDB" id="6418713at2759"/>
<evidence type="ECO:0000256" key="9">
    <source>
        <dbReference type="SAM" id="Phobius"/>
    </source>
</evidence>
<comment type="function">
    <text evidence="1">Involved in the import of GDP-mannose from the cytoplasm into the Golgi lumen.</text>
</comment>
<feature type="transmembrane region" description="Helical" evidence="9">
    <location>
        <begin position="40"/>
        <end position="61"/>
    </location>
</feature>
<dbReference type="GO" id="GO:0005789">
    <property type="term" value="C:endoplasmic reticulum membrane"/>
    <property type="evidence" value="ECO:0007669"/>
    <property type="project" value="UniProtKB-SubCell"/>
</dbReference>
<dbReference type="EMBL" id="JAFIMR010000005">
    <property type="protein sequence ID" value="KAI1878767.1"/>
    <property type="molecule type" value="Genomic_DNA"/>
</dbReference>
<dbReference type="PANTHER" id="PTHR11132">
    <property type="entry name" value="SOLUTE CARRIER FAMILY 35"/>
    <property type="match status" value="1"/>
</dbReference>
<evidence type="ECO:0000259" key="10">
    <source>
        <dbReference type="Pfam" id="PF03151"/>
    </source>
</evidence>
<evidence type="ECO:0000313" key="12">
    <source>
        <dbReference type="Proteomes" id="UP000829685"/>
    </source>
</evidence>
<keyword evidence="5 9" id="KW-0812">Transmembrane</keyword>
<evidence type="ECO:0000256" key="3">
    <source>
        <dbReference type="ARBA" id="ARBA00010425"/>
    </source>
</evidence>
<feature type="transmembrane region" description="Helical" evidence="9">
    <location>
        <begin position="130"/>
        <end position="153"/>
    </location>
</feature>
<evidence type="ECO:0000256" key="6">
    <source>
        <dbReference type="ARBA" id="ARBA00022989"/>
    </source>
</evidence>
<sequence>MGADEKTRSSGEVARPEGTILPTVNPEAQKPEPPKSTIHPAVYVATWIGLSSSVILFNKWILDTLEFRYPVILTTYHLTFATVATQIMARYTSLLDGRKTVKMTGRVYLRAIVPIGFFFSLSLICGNLTYLYLSVAFIQMLKATTPVAVLLSSWVMGIAAPNMKVLMNVSAIVVGVIIASFGEIKFVWIGFVYQIGGIIFEAIRLNLVQALLSSAEYKMDPLVSLYYFAPVCAAMNGLVALFWEIPKVSMTEVYHVGLGTFFLNGMCAFLLNVSVVFLIGKTSSLVMTLCGVLKDILLVAASMMIWGTPISGLQAFGYSIALCGMIYYKLGLDALKGYAAEGGRQWAEFGATRPVLRKVIVIVAALFFIFVLFGGLAPSYATDYAPYVNEVASKYGWNA</sequence>
<proteinExistence type="inferred from homology"/>
<feature type="region of interest" description="Disordered" evidence="8">
    <location>
        <begin position="1"/>
        <end position="34"/>
    </location>
</feature>
<protein>
    <recommendedName>
        <fullName evidence="10">Sugar phosphate transporter domain-containing protein</fullName>
    </recommendedName>
</protein>
<evidence type="ECO:0000313" key="11">
    <source>
        <dbReference type="EMBL" id="KAI1878767.1"/>
    </source>
</evidence>
<comment type="subunit">
    <text evidence="4">Homooligomer.</text>
</comment>
<reference evidence="11" key="1">
    <citation type="submission" date="2021-03" db="EMBL/GenBank/DDBJ databases">
        <title>Revisited historic fungal species revealed as producer of novel bioactive compounds through whole genome sequencing and comparative genomics.</title>
        <authorList>
            <person name="Vignolle G.A."/>
            <person name="Hochenegger N."/>
            <person name="Mach R.L."/>
            <person name="Mach-Aigner A.R."/>
            <person name="Javad Rahimi M."/>
            <person name="Salim K.A."/>
            <person name="Chan C.M."/>
            <person name="Lim L.B.L."/>
            <person name="Cai F."/>
            <person name="Druzhinina I.S."/>
            <person name="U'Ren J.M."/>
            <person name="Derntl C."/>
        </authorList>
    </citation>
    <scope>NUCLEOTIDE SEQUENCE</scope>
    <source>
        <strain evidence="11">TUCIM 5799</strain>
    </source>
</reference>
<dbReference type="Proteomes" id="UP000829685">
    <property type="component" value="Unassembled WGS sequence"/>
</dbReference>
<feature type="transmembrane region" description="Helical" evidence="9">
    <location>
        <begin position="312"/>
        <end position="330"/>
    </location>
</feature>
<evidence type="ECO:0000256" key="5">
    <source>
        <dbReference type="ARBA" id="ARBA00022692"/>
    </source>
</evidence>
<keyword evidence="7 9" id="KW-0472">Membrane</keyword>
<feature type="transmembrane region" description="Helical" evidence="9">
    <location>
        <begin position="67"/>
        <end position="87"/>
    </location>
</feature>
<feature type="transmembrane region" description="Helical" evidence="9">
    <location>
        <begin position="359"/>
        <end position="381"/>
    </location>
</feature>
<feature type="transmembrane region" description="Helical" evidence="9">
    <location>
        <begin position="285"/>
        <end position="306"/>
    </location>
</feature>
<feature type="transmembrane region" description="Helical" evidence="9">
    <location>
        <begin position="224"/>
        <end position="243"/>
    </location>
</feature>
<feature type="domain" description="Sugar phosphate transporter" evidence="10">
    <location>
        <begin position="41"/>
        <end position="328"/>
    </location>
</feature>
<dbReference type="InterPro" id="IPR050186">
    <property type="entry name" value="TPT_transporter"/>
</dbReference>
<comment type="subcellular location">
    <subcellularLocation>
        <location evidence="2">Endoplasmic reticulum membrane</location>
        <topology evidence="2">Multi-pass membrane protein</topology>
    </subcellularLocation>
</comment>
<keyword evidence="12" id="KW-1185">Reference proteome</keyword>
<feature type="transmembrane region" description="Helical" evidence="9">
    <location>
        <begin position="255"/>
        <end position="278"/>
    </location>
</feature>
<comment type="similarity">
    <text evidence="3">Belongs to the TPT transporter family. SLC35D subfamily.</text>
</comment>
<dbReference type="InterPro" id="IPR004853">
    <property type="entry name" value="Sugar_P_trans_dom"/>
</dbReference>
<feature type="transmembrane region" description="Helical" evidence="9">
    <location>
        <begin position="107"/>
        <end position="124"/>
    </location>
</feature>
<evidence type="ECO:0000256" key="7">
    <source>
        <dbReference type="ARBA" id="ARBA00023136"/>
    </source>
</evidence>
<name>A0A9P9WTC5_9PEZI</name>
<keyword evidence="6 9" id="KW-1133">Transmembrane helix</keyword>
<feature type="transmembrane region" description="Helical" evidence="9">
    <location>
        <begin position="188"/>
        <end position="212"/>
    </location>
</feature>
<comment type="caution">
    <text evidence="11">The sequence shown here is derived from an EMBL/GenBank/DDBJ whole genome shotgun (WGS) entry which is preliminary data.</text>
</comment>
<dbReference type="Pfam" id="PF03151">
    <property type="entry name" value="TPT"/>
    <property type="match status" value="1"/>
</dbReference>
<evidence type="ECO:0000256" key="4">
    <source>
        <dbReference type="ARBA" id="ARBA00011182"/>
    </source>
</evidence>
<feature type="transmembrane region" description="Helical" evidence="9">
    <location>
        <begin position="165"/>
        <end position="182"/>
    </location>
</feature>
<evidence type="ECO:0000256" key="2">
    <source>
        <dbReference type="ARBA" id="ARBA00004477"/>
    </source>
</evidence>
<organism evidence="11 12">
    <name type="scientific">Neoarthrinium moseri</name>
    <dbReference type="NCBI Taxonomy" id="1658444"/>
    <lineage>
        <taxon>Eukaryota</taxon>
        <taxon>Fungi</taxon>
        <taxon>Dikarya</taxon>
        <taxon>Ascomycota</taxon>
        <taxon>Pezizomycotina</taxon>
        <taxon>Sordariomycetes</taxon>
        <taxon>Xylariomycetidae</taxon>
        <taxon>Amphisphaeriales</taxon>
        <taxon>Apiosporaceae</taxon>
        <taxon>Neoarthrinium</taxon>
    </lineage>
</organism>
<evidence type="ECO:0000256" key="8">
    <source>
        <dbReference type="SAM" id="MobiDB-lite"/>
    </source>
</evidence>
<dbReference type="AlphaFoldDB" id="A0A9P9WTC5"/>